<dbReference type="Gene3D" id="1.10.238.10">
    <property type="entry name" value="EF-hand"/>
    <property type="match status" value="1"/>
</dbReference>
<evidence type="ECO:0000259" key="2">
    <source>
        <dbReference type="PROSITE" id="PS50222"/>
    </source>
</evidence>
<dbReference type="InterPro" id="IPR011992">
    <property type="entry name" value="EF-hand-dom_pair"/>
</dbReference>
<sequence length="431" mass="49101">MQHAWHLSEENNDVKKPHQEEFSTSVSSTPSAPMPLSHQDVSPSNCPKYIMTAKPAFKGDAPPSEIWSYLRLLLLFPQQRQNSVNTWPTQDSMCRRLGANRILGDGNEVMNLKAFAQSLAILDKRLTQKEAYDLSRFVAACCAKEFGNSETIVMKSLYRMLMTTLDEKAGGELFSDINYIEYYASRAIERIRARVIKNKAGTSEGEMSPPVDLGILEKWLHQSSSNGDTLLMKYELKSGLQKVGIDISYQDLDYIFAYFDVDRLGYISCDVIMEGLRCESDVPLKLAKPQEKSSANSEVKPMNAAIDNEEPRPTYTAVSLAMNHRKRQVAKREPLPNFRRRNLIHRAIWDQSVKPETAKSGELEPERRRRYLAARIIQTTFRVFRARQIAAQLRRKAAAKKHRLNALSQERQQLLVKKKANRVALPSAYGF</sequence>
<dbReference type="OrthoDB" id="444540at2759"/>
<feature type="region of interest" description="Disordered" evidence="1">
    <location>
        <begin position="1"/>
        <end position="42"/>
    </location>
</feature>
<organism evidence="3 4">
    <name type="scientific">Phytophthora lilii</name>
    <dbReference type="NCBI Taxonomy" id="2077276"/>
    <lineage>
        <taxon>Eukaryota</taxon>
        <taxon>Sar</taxon>
        <taxon>Stramenopiles</taxon>
        <taxon>Oomycota</taxon>
        <taxon>Peronosporomycetes</taxon>
        <taxon>Peronosporales</taxon>
        <taxon>Peronosporaceae</taxon>
        <taxon>Phytophthora</taxon>
    </lineage>
</organism>
<accession>A0A9W6YJU1</accession>
<dbReference type="PROSITE" id="PS50222">
    <property type="entry name" value="EF_HAND_2"/>
    <property type="match status" value="1"/>
</dbReference>
<dbReference type="GO" id="GO:0005509">
    <property type="term" value="F:calcium ion binding"/>
    <property type="evidence" value="ECO:0007669"/>
    <property type="project" value="InterPro"/>
</dbReference>
<feature type="domain" description="EF-hand" evidence="2">
    <location>
        <begin position="247"/>
        <end position="282"/>
    </location>
</feature>
<dbReference type="AlphaFoldDB" id="A0A9W6YJU1"/>
<dbReference type="InterPro" id="IPR002048">
    <property type="entry name" value="EF_hand_dom"/>
</dbReference>
<feature type="compositionally biased region" description="Basic and acidic residues" evidence="1">
    <location>
        <begin position="1"/>
        <end position="21"/>
    </location>
</feature>
<protein>
    <submittedName>
        <fullName evidence="3">Unnamed protein product</fullName>
    </submittedName>
</protein>
<dbReference type="EMBL" id="BSXW01012442">
    <property type="protein sequence ID" value="GMF65067.1"/>
    <property type="molecule type" value="Genomic_DNA"/>
</dbReference>
<feature type="compositionally biased region" description="Polar residues" evidence="1">
    <location>
        <begin position="22"/>
        <end position="31"/>
    </location>
</feature>
<dbReference type="SUPFAM" id="SSF47473">
    <property type="entry name" value="EF-hand"/>
    <property type="match status" value="1"/>
</dbReference>
<comment type="caution">
    <text evidence="3">The sequence shown here is derived from an EMBL/GenBank/DDBJ whole genome shotgun (WGS) entry which is preliminary data.</text>
</comment>
<evidence type="ECO:0000313" key="4">
    <source>
        <dbReference type="Proteomes" id="UP001165083"/>
    </source>
</evidence>
<keyword evidence="4" id="KW-1185">Reference proteome</keyword>
<evidence type="ECO:0000313" key="3">
    <source>
        <dbReference type="EMBL" id="GMF65067.1"/>
    </source>
</evidence>
<proteinExistence type="predicted"/>
<dbReference type="Proteomes" id="UP001165083">
    <property type="component" value="Unassembled WGS sequence"/>
</dbReference>
<reference evidence="3" key="1">
    <citation type="submission" date="2023-04" db="EMBL/GenBank/DDBJ databases">
        <title>Phytophthora lilii NBRC 32176.</title>
        <authorList>
            <person name="Ichikawa N."/>
            <person name="Sato H."/>
            <person name="Tonouchi N."/>
        </authorList>
    </citation>
    <scope>NUCLEOTIDE SEQUENCE</scope>
    <source>
        <strain evidence="3">NBRC 32176</strain>
    </source>
</reference>
<gene>
    <name evidence="3" type="ORF">Plil01_001779300</name>
</gene>
<name>A0A9W6YJU1_9STRA</name>
<evidence type="ECO:0000256" key="1">
    <source>
        <dbReference type="SAM" id="MobiDB-lite"/>
    </source>
</evidence>